<accession>A0A6J5SAZ1</accession>
<protein>
    <submittedName>
        <fullName evidence="5">Uncharacterized protein</fullName>
    </submittedName>
</protein>
<dbReference type="EMBL" id="LR798377">
    <property type="protein sequence ID" value="CAB5227075.1"/>
    <property type="molecule type" value="Genomic_DNA"/>
</dbReference>
<organism evidence="5">
    <name type="scientific">uncultured Caudovirales phage</name>
    <dbReference type="NCBI Taxonomy" id="2100421"/>
    <lineage>
        <taxon>Viruses</taxon>
        <taxon>Duplodnaviria</taxon>
        <taxon>Heunggongvirae</taxon>
        <taxon>Uroviricota</taxon>
        <taxon>Caudoviricetes</taxon>
        <taxon>Peduoviridae</taxon>
        <taxon>Maltschvirus</taxon>
        <taxon>Maltschvirus maltsch</taxon>
    </lineage>
</organism>
<evidence type="ECO:0000313" key="6">
    <source>
        <dbReference type="EMBL" id="CAB5227075.1"/>
    </source>
</evidence>
<proteinExistence type="predicted"/>
<dbReference type="EMBL" id="LR796838">
    <property type="protein sequence ID" value="CAB4169283.1"/>
    <property type="molecule type" value="Genomic_DNA"/>
</dbReference>
<gene>
    <name evidence="3" type="ORF">UFOVP1073_61</name>
    <name evidence="4" type="ORF">UFOVP1308_26</name>
    <name evidence="5" type="ORF">UFOVP1423_43</name>
    <name evidence="6" type="ORF">UFOVP1520_14</name>
    <name evidence="1" type="ORF">UFOVP898_63</name>
    <name evidence="2" type="ORF">UFOVP985_70</name>
</gene>
<evidence type="ECO:0000313" key="4">
    <source>
        <dbReference type="EMBL" id="CAB4197679.1"/>
    </source>
</evidence>
<dbReference type="EMBL" id="LR797009">
    <property type="protein sequence ID" value="CAB4181773.1"/>
    <property type="molecule type" value="Genomic_DNA"/>
</dbReference>
<dbReference type="EMBL" id="LR797361">
    <property type="protein sequence ID" value="CAB4210736.1"/>
    <property type="molecule type" value="Genomic_DNA"/>
</dbReference>
<evidence type="ECO:0000313" key="3">
    <source>
        <dbReference type="EMBL" id="CAB4181773.1"/>
    </source>
</evidence>
<dbReference type="EMBL" id="LR796942">
    <property type="protein sequence ID" value="CAB4176866.1"/>
    <property type="molecule type" value="Genomic_DNA"/>
</dbReference>
<dbReference type="EMBL" id="LR797259">
    <property type="protein sequence ID" value="CAB4197679.1"/>
    <property type="molecule type" value="Genomic_DNA"/>
</dbReference>
<evidence type="ECO:0000313" key="2">
    <source>
        <dbReference type="EMBL" id="CAB4176866.1"/>
    </source>
</evidence>
<evidence type="ECO:0000313" key="1">
    <source>
        <dbReference type="EMBL" id="CAB4169283.1"/>
    </source>
</evidence>
<name>A0A6J5SAZ1_9CAUD</name>
<reference evidence="5" key="1">
    <citation type="submission" date="2020-05" db="EMBL/GenBank/DDBJ databases">
        <authorList>
            <person name="Chiriac C."/>
            <person name="Salcher M."/>
            <person name="Ghai R."/>
            <person name="Kavagutti S V."/>
        </authorList>
    </citation>
    <scope>NUCLEOTIDE SEQUENCE</scope>
</reference>
<evidence type="ECO:0000313" key="5">
    <source>
        <dbReference type="EMBL" id="CAB4210736.1"/>
    </source>
</evidence>
<sequence length="166" mass="18378">MIESQKVKRGDIVLVDRGVFLASPERGKGVIKCEALQDSGDRQTYVVPLPPGTGVPIYVFNHDLSLAQLRKDNPNPVLSVPTTEKVEQDTREWAAARFGIKPESVKWYCSGTCYDRVGVLSLEAAERVKQTVAGRSVNGGCFHGMALGHWTEYEDESGMTLYDVWC</sequence>